<comment type="caution">
    <text evidence="2">The sequence shown here is derived from an EMBL/GenBank/DDBJ whole genome shotgun (WGS) entry which is preliminary data.</text>
</comment>
<keyword evidence="3" id="KW-1185">Reference proteome</keyword>
<dbReference type="Proteomes" id="UP001603857">
    <property type="component" value="Unassembled WGS sequence"/>
</dbReference>
<dbReference type="AlphaFoldDB" id="A0ABD1MYH5"/>
<feature type="region of interest" description="Disordered" evidence="1">
    <location>
        <begin position="1"/>
        <end position="32"/>
    </location>
</feature>
<accession>A0ABD1MYH5</accession>
<protein>
    <submittedName>
        <fullName evidence="2">Uncharacterized protein</fullName>
    </submittedName>
</protein>
<evidence type="ECO:0000313" key="2">
    <source>
        <dbReference type="EMBL" id="KAL2340869.1"/>
    </source>
</evidence>
<organism evidence="2 3">
    <name type="scientific">Flemingia macrophylla</name>
    <dbReference type="NCBI Taxonomy" id="520843"/>
    <lineage>
        <taxon>Eukaryota</taxon>
        <taxon>Viridiplantae</taxon>
        <taxon>Streptophyta</taxon>
        <taxon>Embryophyta</taxon>
        <taxon>Tracheophyta</taxon>
        <taxon>Spermatophyta</taxon>
        <taxon>Magnoliopsida</taxon>
        <taxon>eudicotyledons</taxon>
        <taxon>Gunneridae</taxon>
        <taxon>Pentapetalae</taxon>
        <taxon>rosids</taxon>
        <taxon>fabids</taxon>
        <taxon>Fabales</taxon>
        <taxon>Fabaceae</taxon>
        <taxon>Papilionoideae</taxon>
        <taxon>50 kb inversion clade</taxon>
        <taxon>NPAAA clade</taxon>
        <taxon>indigoferoid/millettioid clade</taxon>
        <taxon>Phaseoleae</taxon>
        <taxon>Flemingia</taxon>
    </lineage>
</organism>
<feature type="compositionally biased region" description="Basic and acidic residues" evidence="1">
    <location>
        <begin position="1"/>
        <end position="10"/>
    </location>
</feature>
<dbReference type="EMBL" id="JBGMDY010000003">
    <property type="protein sequence ID" value="KAL2340869.1"/>
    <property type="molecule type" value="Genomic_DNA"/>
</dbReference>
<sequence length="330" mass="36231">MGNRERREGWWVKGNATGGGGGGEQTDVRGWGVGLRGSRGRGGLRGLGVARGGWGWLTGGVRVARGGVGVAHGRVGVGRGGGLWLAVGWVSEKKRRVGWGKREEKRVRKKKEGRGGVSREGRKRNEILCRWRFDLRECENSKSFPMNPNNSQCVLQLPSAVGFPESFPPALDPWVGRVEEVIADGKASKVVVKGKTTDPIKVTFPAPEFALLKRRAISKTLLVEPIKAKFMFGMSPREKERGVRECVVCADAGVSPYSGFTGHIEKLTHEYGRIEMNTAHIHELSPNIARISQNELNTARIEINTGRIDGVDPLLHEKLQNIKENPMEST</sequence>
<evidence type="ECO:0000256" key="1">
    <source>
        <dbReference type="SAM" id="MobiDB-lite"/>
    </source>
</evidence>
<gene>
    <name evidence="2" type="ORF">Fmac_008809</name>
</gene>
<reference evidence="2 3" key="1">
    <citation type="submission" date="2024-08" db="EMBL/GenBank/DDBJ databases">
        <title>Insights into the chromosomal genome structure of Flemingia macrophylla.</title>
        <authorList>
            <person name="Ding Y."/>
            <person name="Zhao Y."/>
            <person name="Bi W."/>
            <person name="Wu M."/>
            <person name="Zhao G."/>
            <person name="Gong Y."/>
            <person name="Li W."/>
            <person name="Zhang P."/>
        </authorList>
    </citation>
    <scope>NUCLEOTIDE SEQUENCE [LARGE SCALE GENOMIC DNA]</scope>
    <source>
        <strain evidence="2">DYQJB</strain>
        <tissue evidence="2">Leaf</tissue>
    </source>
</reference>
<name>A0ABD1MYH5_9FABA</name>
<evidence type="ECO:0000313" key="3">
    <source>
        <dbReference type="Proteomes" id="UP001603857"/>
    </source>
</evidence>
<proteinExistence type="predicted"/>